<dbReference type="AlphaFoldDB" id="A0A0E9S0B4"/>
<evidence type="ECO:0000313" key="1">
    <source>
        <dbReference type="EMBL" id="JAH34627.1"/>
    </source>
</evidence>
<reference evidence="1" key="1">
    <citation type="submission" date="2014-11" db="EMBL/GenBank/DDBJ databases">
        <authorList>
            <person name="Amaro Gonzalez C."/>
        </authorList>
    </citation>
    <scope>NUCLEOTIDE SEQUENCE</scope>
</reference>
<dbReference type="EMBL" id="GBXM01073950">
    <property type="protein sequence ID" value="JAH34627.1"/>
    <property type="molecule type" value="Transcribed_RNA"/>
</dbReference>
<accession>A0A0E9S0B4</accession>
<sequence length="16" mass="1797">MCDREGSAQNTSRKTL</sequence>
<name>A0A0E9S0B4_ANGAN</name>
<organism evidence="1">
    <name type="scientific">Anguilla anguilla</name>
    <name type="common">European freshwater eel</name>
    <name type="synonym">Muraena anguilla</name>
    <dbReference type="NCBI Taxonomy" id="7936"/>
    <lineage>
        <taxon>Eukaryota</taxon>
        <taxon>Metazoa</taxon>
        <taxon>Chordata</taxon>
        <taxon>Craniata</taxon>
        <taxon>Vertebrata</taxon>
        <taxon>Euteleostomi</taxon>
        <taxon>Actinopterygii</taxon>
        <taxon>Neopterygii</taxon>
        <taxon>Teleostei</taxon>
        <taxon>Anguilliformes</taxon>
        <taxon>Anguillidae</taxon>
        <taxon>Anguilla</taxon>
    </lineage>
</organism>
<protein>
    <submittedName>
        <fullName evidence="1">Uncharacterized protein</fullName>
    </submittedName>
</protein>
<reference evidence="1" key="2">
    <citation type="journal article" date="2015" name="Fish Shellfish Immunol.">
        <title>Early steps in the European eel (Anguilla anguilla)-Vibrio vulnificus interaction in the gills: Role of the RtxA13 toxin.</title>
        <authorList>
            <person name="Callol A."/>
            <person name="Pajuelo D."/>
            <person name="Ebbesson L."/>
            <person name="Teles M."/>
            <person name="MacKenzie S."/>
            <person name="Amaro C."/>
        </authorList>
    </citation>
    <scope>NUCLEOTIDE SEQUENCE</scope>
</reference>
<proteinExistence type="predicted"/>